<accession>A0A2G9TYD0</accession>
<gene>
    <name evidence="2" type="ORF">TELCIR_15393</name>
</gene>
<reference evidence="2" key="1">
    <citation type="submission" date="2015-09" db="EMBL/GenBank/DDBJ databases">
        <title>Draft genome of the parasitic nematode Teladorsagia circumcincta isolate WARC Sus (inbred).</title>
        <authorList>
            <person name="Mitreva M."/>
        </authorList>
    </citation>
    <scope>NUCLEOTIDE SEQUENCE [LARGE SCALE GENOMIC DNA]</scope>
    <source>
        <strain evidence="2">S</strain>
    </source>
</reference>
<dbReference type="AlphaFoldDB" id="A0A2G9TYD0"/>
<keyword evidence="3" id="KW-1185">Reference proteome</keyword>
<keyword evidence="1" id="KW-0812">Transmembrane</keyword>
<dbReference type="OrthoDB" id="5919085at2759"/>
<evidence type="ECO:0000313" key="3">
    <source>
        <dbReference type="Proteomes" id="UP000230423"/>
    </source>
</evidence>
<evidence type="ECO:0000256" key="1">
    <source>
        <dbReference type="SAM" id="Phobius"/>
    </source>
</evidence>
<protein>
    <submittedName>
        <fullName evidence="2">Uncharacterized protein</fullName>
    </submittedName>
</protein>
<evidence type="ECO:0000313" key="2">
    <source>
        <dbReference type="EMBL" id="PIO63026.1"/>
    </source>
</evidence>
<sequence length="243" mass="27457">SVQMEQSKDQLTVPVNRPLHLNLNELTFTDPSGRKPIYLEHSPVLSQKIKIPKKRYSYADPLERMDTPVFDKSKVSNVKKGPSSAATVLTMAGMFVVGILLIMSGMIVLIASLALFLGHPPVQSDWDRSIRKNSHGVVSGYVVLRERERVMLRELEATHTHTHNRKIPFTDDRRDPVRLSLSYSARLVTYSSYSPLSHHSPTLCIDNNERNHYTARDVADDALHSMEMHAHTPSVTGHREQSN</sequence>
<organism evidence="2 3">
    <name type="scientific">Teladorsagia circumcincta</name>
    <name type="common">Brown stomach worm</name>
    <name type="synonym">Ostertagia circumcincta</name>
    <dbReference type="NCBI Taxonomy" id="45464"/>
    <lineage>
        <taxon>Eukaryota</taxon>
        <taxon>Metazoa</taxon>
        <taxon>Ecdysozoa</taxon>
        <taxon>Nematoda</taxon>
        <taxon>Chromadorea</taxon>
        <taxon>Rhabditida</taxon>
        <taxon>Rhabditina</taxon>
        <taxon>Rhabditomorpha</taxon>
        <taxon>Strongyloidea</taxon>
        <taxon>Trichostrongylidae</taxon>
        <taxon>Teladorsagia</taxon>
    </lineage>
</organism>
<feature type="transmembrane region" description="Helical" evidence="1">
    <location>
        <begin position="88"/>
        <end position="117"/>
    </location>
</feature>
<proteinExistence type="predicted"/>
<feature type="non-terminal residue" evidence="2">
    <location>
        <position position="1"/>
    </location>
</feature>
<keyword evidence="1" id="KW-0472">Membrane</keyword>
<dbReference type="EMBL" id="KZ351374">
    <property type="protein sequence ID" value="PIO63026.1"/>
    <property type="molecule type" value="Genomic_DNA"/>
</dbReference>
<name>A0A2G9TYD0_TELCI</name>
<dbReference type="Proteomes" id="UP000230423">
    <property type="component" value="Unassembled WGS sequence"/>
</dbReference>
<keyword evidence="1" id="KW-1133">Transmembrane helix</keyword>